<evidence type="ECO:0000313" key="2">
    <source>
        <dbReference type="Proteomes" id="UP000249008"/>
    </source>
</evidence>
<reference evidence="1 2" key="1">
    <citation type="submission" date="2018-06" db="EMBL/GenBank/DDBJ databases">
        <authorList>
            <consortium name="Pathogen Informatics"/>
            <person name="Doyle S."/>
        </authorList>
    </citation>
    <scope>NUCLEOTIDE SEQUENCE [LARGE SCALE GENOMIC DNA]</scope>
    <source>
        <strain evidence="1 2">NCTC12112</strain>
    </source>
</reference>
<organism evidence="1 2">
    <name type="scientific">Fusobacterium ulcerans</name>
    <dbReference type="NCBI Taxonomy" id="861"/>
    <lineage>
        <taxon>Bacteria</taxon>
        <taxon>Fusobacteriati</taxon>
        <taxon>Fusobacteriota</taxon>
        <taxon>Fusobacteriia</taxon>
        <taxon>Fusobacteriales</taxon>
        <taxon>Fusobacteriaceae</taxon>
        <taxon>Fusobacterium</taxon>
    </lineage>
</organism>
<dbReference type="EMBL" id="LS483487">
    <property type="protein sequence ID" value="SQI99397.1"/>
    <property type="molecule type" value="Genomic_DNA"/>
</dbReference>
<dbReference type="AlphaFoldDB" id="A0AAX2J7G2"/>
<evidence type="ECO:0008006" key="3">
    <source>
        <dbReference type="Google" id="ProtNLM"/>
    </source>
</evidence>
<proteinExistence type="predicted"/>
<accession>A0AAX2J7G2</accession>
<sequence>MYEILGLKRLNINNMEMWVGEDSMEKHIKNYIIKESFYSNEIIFRKEIYNEETKEEISQYFSKIGEFIVEIKNNRKIYLEK</sequence>
<dbReference type="Proteomes" id="UP000249008">
    <property type="component" value="Chromosome 1"/>
</dbReference>
<protein>
    <recommendedName>
        <fullName evidence="3">RRM domain-containing protein</fullName>
    </recommendedName>
</protein>
<gene>
    <name evidence="1" type="ORF">NCTC12112_00109</name>
</gene>
<name>A0AAX2J7G2_9FUSO</name>
<evidence type="ECO:0000313" key="1">
    <source>
        <dbReference type="EMBL" id="SQI99397.1"/>
    </source>
</evidence>